<dbReference type="GO" id="GO:0000270">
    <property type="term" value="P:peptidoglycan metabolic process"/>
    <property type="evidence" value="ECO:0007669"/>
    <property type="project" value="TreeGrafter"/>
</dbReference>
<dbReference type="PANTHER" id="PTHR30336:SF4">
    <property type="entry name" value="ENVELOPE BIOGENESIS FACTOR ELYC"/>
    <property type="match status" value="1"/>
</dbReference>
<dbReference type="RefSeq" id="WP_160586537.1">
    <property type="nucleotide sequence ID" value="NZ_BMHN01000001.1"/>
</dbReference>
<dbReference type="Gene3D" id="3.40.50.620">
    <property type="entry name" value="HUPs"/>
    <property type="match status" value="1"/>
</dbReference>
<accession>A0A845Q783</accession>
<evidence type="ECO:0000313" key="3">
    <source>
        <dbReference type="EMBL" id="NBG94442.1"/>
    </source>
</evidence>
<sequence length="214" mass="22857">MNSSIPIFRHKKPRRGGLSVLARVGMGFALVLVLMAGGGFLSFLAAIPEPQQPLDPSSAPSADGIVVLTGGRDRIAVAMQLLEAGRGARLLISGVNEEITREDLAASFGGDGTRFGCCVDLGFAARTTVGNAEETADWVAEQGFRSLVVVTSDYHMPRSLALLRHRMPAVSFAPYAVAMDGPSTNRALRNVKLARILVTEYAKYVVTLVHHRLG</sequence>
<dbReference type="GO" id="GO:0005886">
    <property type="term" value="C:plasma membrane"/>
    <property type="evidence" value="ECO:0007669"/>
    <property type="project" value="TreeGrafter"/>
</dbReference>
<dbReference type="InterPro" id="IPR051599">
    <property type="entry name" value="Cell_Envelope_Assoc"/>
</dbReference>
<keyword evidence="1" id="KW-0472">Membrane</keyword>
<gene>
    <name evidence="3" type="ORF">GTQ45_01690</name>
</gene>
<dbReference type="EMBL" id="WXYQ01000001">
    <property type="protein sequence ID" value="NBG94442.1"/>
    <property type="molecule type" value="Genomic_DNA"/>
</dbReference>
<dbReference type="OrthoDB" id="9812311at2"/>
<keyword evidence="1" id="KW-1133">Transmembrane helix</keyword>
<comment type="caution">
    <text evidence="3">The sequence shown here is derived from an EMBL/GenBank/DDBJ whole genome shotgun (WGS) entry which is preliminary data.</text>
</comment>
<dbReference type="InterPro" id="IPR014729">
    <property type="entry name" value="Rossmann-like_a/b/a_fold"/>
</dbReference>
<name>A0A845Q783_9HYPH</name>
<dbReference type="CDD" id="cd06259">
    <property type="entry name" value="YdcF-like"/>
    <property type="match status" value="1"/>
</dbReference>
<organism evidence="3 4">
    <name type="scientific">Pyruvatibacter mobilis</name>
    <dbReference type="NCBI Taxonomy" id="1712261"/>
    <lineage>
        <taxon>Bacteria</taxon>
        <taxon>Pseudomonadati</taxon>
        <taxon>Pseudomonadota</taxon>
        <taxon>Alphaproteobacteria</taxon>
        <taxon>Hyphomicrobiales</taxon>
        <taxon>Parvibaculaceae</taxon>
        <taxon>Pyruvatibacter</taxon>
    </lineage>
</organism>
<dbReference type="GeneID" id="300653421"/>
<feature type="domain" description="DUF218" evidence="2">
    <location>
        <begin position="63"/>
        <end position="201"/>
    </location>
</feature>
<protein>
    <submittedName>
        <fullName evidence="3">YdcF family protein</fullName>
    </submittedName>
</protein>
<dbReference type="Proteomes" id="UP000470384">
    <property type="component" value="Unassembled WGS sequence"/>
</dbReference>
<dbReference type="PANTHER" id="PTHR30336">
    <property type="entry name" value="INNER MEMBRANE PROTEIN, PROBABLE PERMEASE"/>
    <property type="match status" value="1"/>
</dbReference>
<dbReference type="InterPro" id="IPR003848">
    <property type="entry name" value="DUF218"/>
</dbReference>
<evidence type="ECO:0000256" key="1">
    <source>
        <dbReference type="SAM" id="Phobius"/>
    </source>
</evidence>
<evidence type="ECO:0000259" key="2">
    <source>
        <dbReference type="Pfam" id="PF02698"/>
    </source>
</evidence>
<proteinExistence type="predicted"/>
<feature type="transmembrane region" description="Helical" evidence="1">
    <location>
        <begin position="20"/>
        <end position="47"/>
    </location>
</feature>
<evidence type="ECO:0000313" key="4">
    <source>
        <dbReference type="Proteomes" id="UP000470384"/>
    </source>
</evidence>
<dbReference type="Pfam" id="PF02698">
    <property type="entry name" value="DUF218"/>
    <property type="match status" value="1"/>
</dbReference>
<keyword evidence="4" id="KW-1185">Reference proteome</keyword>
<dbReference type="GO" id="GO:0043164">
    <property type="term" value="P:Gram-negative-bacterium-type cell wall biogenesis"/>
    <property type="evidence" value="ECO:0007669"/>
    <property type="project" value="TreeGrafter"/>
</dbReference>
<dbReference type="AlphaFoldDB" id="A0A845Q783"/>
<reference evidence="3 4" key="1">
    <citation type="journal article" date="2016" name="Int. J. Syst. Evol. Microbiol.">
        <title>Pyruvatibacter mobilis gen. nov., sp. nov., a marine bacterium from the culture broth of Picochlorum sp. 122.</title>
        <authorList>
            <person name="Wang G."/>
            <person name="Tang M."/>
            <person name="Wu H."/>
            <person name="Dai S."/>
            <person name="Li T."/>
            <person name="Chen C."/>
            <person name="He H."/>
            <person name="Fan J."/>
            <person name="Xiang W."/>
            <person name="Li X."/>
        </authorList>
    </citation>
    <scope>NUCLEOTIDE SEQUENCE [LARGE SCALE GENOMIC DNA]</scope>
    <source>
        <strain evidence="3 4">GYP-11</strain>
    </source>
</reference>
<keyword evidence="1" id="KW-0812">Transmembrane</keyword>